<dbReference type="PANTHER" id="PTHR44086:SF10">
    <property type="entry name" value="THIOSULFATE SULFURTRANSFERASE_RHODANESE-LIKE DOMAIN-CONTAINING PROTEIN 3"/>
    <property type="match status" value="1"/>
</dbReference>
<organism evidence="3 4">
    <name type="scientific">Nautilia profundicola (strain ATCC BAA-1463 / DSM 18972 / AmH)</name>
    <dbReference type="NCBI Taxonomy" id="598659"/>
    <lineage>
        <taxon>Bacteria</taxon>
        <taxon>Pseudomonadati</taxon>
        <taxon>Campylobacterota</taxon>
        <taxon>Epsilonproteobacteria</taxon>
        <taxon>Nautiliales</taxon>
        <taxon>Nautiliaceae</taxon>
        <taxon>Nautilia</taxon>
    </lineage>
</organism>
<dbReference type="InterPro" id="IPR036873">
    <property type="entry name" value="Rhodanese-like_dom_sf"/>
</dbReference>
<dbReference type="eggNOG" id="COG0607">
    <property type="taxonomic scope" value="Bacteria"/>
</dbReference>
<evidence type="ECO:0000259" key="2">
    <source>
        <dbReference type="PROSITE" id="PS50206"/>
    </source>
</evidence>
<gene>
    <name evidence="3" type="ordered locus">NAMH_1752</name>
</gene>
<dbReference type="AlphaFoldDB" id="B9L6Y9"/>
<accession>B9L6Y9</accession>
<keyword evidence="4" id="KW-1185">Reference proteome</keyword>
<dbReference type="EMBL" id="CP001279">
    <property type="protein sequence ID" value="ACM93670.1"/>
    <property type="molecule type" value="Genomic_DNA"/>
</dbReference>
<dbReference type="RefSeq" id="WP_015902722.1">
    <property type="nucleotide sequence ID" value="NC_012115.1"/>
</dbReference>
<protein>
    <submittedName>
        <fullName evidence="3">Metallo-beta-lactamase family protein</fullName>
    </submittedName>
</protein>
<dbReference type="KEGG" id="nam:NAMH_1752"/>
<dbReference type="CDD" id="cd00158">
    <property type="entry name" value="RHOD"/>
    <property type="match status" value="1"/>
</dbReference>
<proteinExistence type="predicted"/>
<reference evidence="3 4" key="1">
    <citation type="journal article" date="2009" name="PLoS Genet.">
        <title>Adaptations to submarine hydrothermal environments exemplified by the genome of Nautilia profundicola.</title>
        <authorList>
            <person name="Campbell B.J."/>
            <person name="Smith J.L."/>
            <person name="Hanson T.E."/>
            <person name="Klotz M.G."/>
            <person name="Stein L.Y."/>
            <person name="Lee C.K."/>
            <person name="Wu D."/>
            <person name="Robinson J.M."/>
            <person name="Khouri H.M."/>
            <person name="Eisen J.A."/>
            <person name="Cary S.C."/>
        </authorList>
    </citation>
    <scope>NUCLEOTIDE SEQUENCE [LARGE SCALE GENOMIC DNA]</scope>
    <source>
        <strain evidence="4">ATCC BAA-1463 / DSM 18972 / AmH</strain>
    </source>
</reference>
<name>B9L6Y9_NAUPA</name>
<dbReference type="HOGENOM" id="CLU_1684681_0_0_7"/>
<evidence type="ECO:0000256" key="1">
    <source>
        <dbReference type="SAM" id="SignalP"/>
    </source>
</evidence>
<feature type="chain" id="PRO_5002886262" evidence="1">
    <location>
        <begin position="19"/>
        <end position="156"/>
    </location>
</feature>
<feature type="domain" description="Rhodanese" evidence="2">
    <location>
        <begin position="51"/>
        <end position="142"/>
    </location>
</feature>
<dbReference type="Pfam" id="PF00581">
    <property type="entry name" value="Rhodanese"/>
    <property type="match status" value="1"/>
</dbReference>
<keyword evidence="1" id="KW-0732">Signal</keyword>
<dbReference type="SUPFAM" id="SSF52821">
    <property type="entry name" value="Rhodanese/Cell cycle control phosphatase"/>
    <property type="match status" value="1"/>
</dbReference>
<evidence type="ECO:0000313" key="4">
    <source>
        <dbReference type="Proteomes" id="UP000000448"/>
    </source>
</evidence>
<dbReference type="Proteomes" id="UP000000448">
    <property type="component" value="Chromosome"/>
</dbReference>
<dbReference type="STRING" id="598659.NAMH_1752"/>
<dbReference type="GO" id="GO:0004792">
    <property type="term" value="F:thiosulfate-cyanide sulfurtransferase activity"/>
    <property type="evidence" value="ECO:0007669"/>
    <property type="project" value="TreeGrafter"/>
</dbReference>
<evidence type="ECO:0000313" key="3">
    <source>
        <dbReference type="EMBL" id="ACM93670.1"/>
    </source>
</evidence>
<sequence length="156" mass="16961">MLKKLIVGSLLSAGLLFAYNPLDGVKAQKAEALKIVGNNFVTVKTLKTWIKEGKVKIVDVREGPEFLAGHIKGAVLIPRGVIYGAVKKGKIKPNQRIVTVCRTGHRALLAAATLKKWYKFDNVYVLKGGMKAWIKNGGVVVNAMKLGPVKINLISK</sequence>
<dbReference type="SMART" id="SM00450">
    <property type="entry name" value="RHOD"/>
    <property type="match status" value="1"/>
</dbReference>
<dbReference type="Gene3D" id="3.40.250.10">
    <property type="entry name" value="Rhodanese-like domain"/>
    <property type="match status" value="1"/>
</dbReference>
<feature type="signal peptide" evidence="1">
    <location>
        <begin position="1"/>
        <end position="18"/>
    </location>
</feature>
<dbReference type="PROSITE" id="PS50206">
    <property type="entry name" value="RHODANESE_3"/>
    <property type="match status" value="1"/>
</dbReference>
<dbReference type="PANTHER" id="PTHR44086">
    <property type="entry name" value="THIOSULFATE SULFURTRANSFERASE RDL2, MITOCHONDRIAL-RELATED"/>
    <property type="match status" value="1"/>
</dbReference>
<dbReference type="InterPro" id="IPR001763">
    <property type="entry name" value="Rhodanese-like_dom"/>
</dbReference>